<dbReference type="InterPro" id="IPR013321">
    <property type="entry name" value="Arc_rbn_hlx_hlx"/>
</dbReference>
<dbReference type="Gene3D" id="1.10.1220.10">
    <property type="entry name" value="Met repressor-like"/>
    <property type="match status" value="1"/>
</dbReference>
<dbReference type="AlphaFoldDB" id="A0A939HJ11"/>
<dbReference type="Pfam" id="PF03869">
    <property type="entry name" value="Arc"/>
    <property type="match status" value="1"/>
</dbReference>
<evidence type="ECO:0000259" key="1">
    <source>
        <dbReference type="Pfam" id="PF03869"/>
    </source>
</evidence>
<sequence length="64" mass="7274">MQVREYAQFRVRMHPDLLSKLRNDATAGYRSLNSEIVMILEQHFADKEKAPGNDANQTPGASQK</sequence>
<keyword evidence="2" id="KW-0238">DNA-binding</keyword>
<proteinExistence type="predicted"/>
<name>A0A939HJ11_9PROT</name>
<dbReference type="SUPFAM" id="SSF47598">
    <property type="entry name" value="Ribbon-helix-helix"/>
    <property type="match status" value="1"/>
</dbReference>
<evidence type="ECO:0000313" key="2">
    <source>
        <dbReference type="EMBL" id="MBO1325333.1"/>
    </source>
</evidence>
<dbReference type="InterPro" id="IPR005569">
    <property type="entry name" value="Arc_DNA-bd_dom"/>
</dbReference>
<dbReference type="GO" id="GO:0003677">
    <property type="term" value="F:DNA binding"/>
    <property type="evidence" value="ECO:0007669"/>
    <property type="project" value="UniProtKB-KW"/>
</dbReference>
<dbReference type="EMBL" id="JAFVMH010000004">
    <property type="protein sequence ID" value="MBO1325333.1"/>
    <property type="molecule type" value="Genomic_DNA"/>
</dbReference>
<evidence type="ECO:0000313" key="3">
    <source>
        <dbReference type="Proteomes" id="UP000664073"/>
    </source>
</evidence>
<protein>
    <submittedName>
        <fullName evidence="2">Arc family DNA-binding protein</fullName>
    </submittedName>
</protein>
<comment type="caution">
    <text evidence="2">The sequence shown here is derived from an EMBL/GenBank/DDBJ whole genome shotgun (WGS) entry which is preliminary data.</text>
</comment>
<reference evidence="2" key="1">
    <citation type="submission" date="2021-03" db="EMBL/GenBank/DDBJ databases">
        <title>The complete genome sequence of Acetobacter sp. TBRC 12339.</title>
        <authorList>
            <person name="Charoenyingcharoen P."/>
            <person name="Yukphan P."/>
        </authorList>
    </citation>
    <scope>NUCLEOTIDE SEQUENCE</scope>
    <source>
        <strain evidence="2">TBRC 12339</strain>
    </source>
</reference>
<dbReference type="Proteomes" id="UP000664073">
    <property type="component" value="Unassembled WGS sequence"/>
</dbReference>
<dbReference type="GO" id="GO:0006355">
    <property type="term" value="P:regulation of DNA-templated transcription"/>
    <property type="evidence" value="ECO:0007669"/>
    <property type="project" value="InterPro"/>
</dbReference>
<accession>A0A939HJ11</accession>
<feature type="domain" description="Arc-like DNA binding" evidence="1">
    <location>
        <begin position="4"/>
        <end position="45"/>
    </location>
</feature>
<keyword evidence="3" id="KW-1185">Reference proteome</keyword>
<dbReference type="InterPro" id="IPR010985">
    <property type="entry name" value="Ribbon_hlx_hlx"/>
</dbReference>
<gene>
    <name evidence="2" type="ORF">J2D77_09255</name>
</gene>
<dbReference type="RefSeq" id="WP_207846007.1">
    <property type="nucleotide sequence ID" value="NZ_JAFVMH010000004.1"/>
</dbReference>
<organism evidence="2 3">
    <name type="scientific">Acetobacter garciniae</name>
    <dbReference type="NCBI Taxonomy" id="2817435"/>
    <lineage>
        <taxon>Bacteria</taxon>
        <taxon>Pseudomonadati</taxon>
        <taxon>Pseudomonadota</taxon>
        <taxon>Alphaproteobacteria</taxon>
        <taxon>Acetobacterales</taxon>
        <taxon>Acetobacteraceae</taxon>
        <taxon>Acetobacter</taxon>
    </lineage>
</organism>